<dbReference type="Pfam" id="PF04043">
    <property type="entry name" value="PMEI"/>
    <property type="match status" value="1"/>
</dbReference>
<comment type="similarity">
    <text evidence="3">Belongs to the PMEI family.</text>
</comment>
<dbReference type="CDD" id="cd15797">
    <property type="entry name" value="PMEI"/>
    <property type="match status" value="1"/>
</dbReference>
<dbReference type="AlphaFoldDB" id="A0A6J1IB75"/>
<name>A0A6J1IB75_CUCMA</name>
<dbReference type="KEGG" id="cmax:111471342"/>
<dbReference type="GeneID" id="111471342"/>
<evidence type="ECO:0000256" key="1">
    <source>
        <dbReference type="ARBA" id="ARBA00022729"/>
    </source>
</evidence>
<keyword evidence="6" id="KW-1185">Reference proteome</keyword>
<proteinExistence type="inferred from homology"/>
<feature type="domain" description="Pectinesterase inhibitor" evidence="5">
    <location>
        <begin position="27"/>
        <end position="171"/>
    </location>
</feature>
<dbReference type="Gene3D" id="1.20.140.40">
    <property type="entry name" value="Invertase/pectin methylesterase inhibitor family protein"/>
    <property type="match status" value="1"/>
</dbReference>
<dbReference type="InterPro" id="IPR006501">
    <property type="entry name" value="Pectinesterase_inhib_dom"/>
</dbReference>
<sequence>MFFVFSNDVLVLIVVFFIVQSIVADSETENRINNLCHQMEEFGFCSQTFHENLNGPTDDVELTQIAIFQAQANTSKTLRYIQELLPTITDPALKNNLLVCENAYKTVNEALQEGIELFFKKDYRSMLNVEKIAPRAQASCNMIFNTPPEKQGLLEERNREIRILIAMAIVSGYIMTGSSSL</sequence>
<reference evidence="7" key="1">
    <citation type="submission" date="2025-08" db="UniProtKB">
        <authorList>
            <consortium name="RefSeq"/>
        </authorList>
    </citation>
    <scope>IDENTIFICATION</scope>
    <source>
        <tissue evidence="7">Young leaves</tissue>
    </source>
</reference>
<dbReference type="InterPro" id="IPR052421">
    <property type="entry name" value="PCW_Enzyme_Inhibitor"/>
</dbReference>
<dbReference type="InterPro" id="IPR035513">
    <property type="entry name" value="Invertase/methylesterase_inhib"/>
</dbReference>
<dbReference type="GO" id="GO:0046910">
    <property type="term" value="F:pectinesterase inhibitor activity"/>
    <property type="evidence" value="ECO:0007669"/>
    <property type="project" value="InterPro"/>
</dbReference>
<evidence type="ECO:0000256" key="2">
    <source>
        <dbReference type="ARBA" id="ARBA00023157"/>
    </source>
</evidence>
<evidence type="ECO:0000256" key="4">
    <source>
        <dbReference type="SAM" id="SignalP"/>
    </source>
</evidence>
<evidence type="ECO:0000313" key="6">
    <source>
        <dbReference type="Proteomes" id="UP000504608"/>
    </source>
</evidence>
<evidence type="ECO:0000256" key="3">
    <source>
        <dbReference type="ARBA" id="ARBA00038471"/>
    </source>
</evidence>
<accession>A0A6J1IB75</accession>
<dbReference type="SMART" id="SM00856">
    <property type="entry name" value="PMEI"/>
    <property type="match status" value="1"/>
</dbReference>
<evidence type="ECO:0000313" key="7">
    <source>
        <dbReference type="RefSeq" id="XP_022972818.1"/>
    </source>
</evidence>
<organism evidence="6 7">
    <name type="scientific">Cucurbita maxima</name>
    <name type="common">Pumpkin</name>
    <name type="synonym">Winter squash</name>
    <dbReference type="NCBI Taxonomy" id="3661"/>
    <lineage>
        <taxon>Eukaryota</taxon>
        <taxon>Viridiplantae</taxon>
        <taxon>Streptophyta</taxon>
        <taxon>Embryophyta</taxon>
        <taxon>Tracheophyta</taxon>
        <taxon>Spermatophyta</taxon>
        <taxon>Magnoliopsida</taxon>
        <taxon>eudicotyledons</taxon>
        <taxon>Gunneridae</taxon>
        <taxon>Pentapetalae</taxon>
        <taxon>rosids</taxon>
        <taxon>fabids</taxon>
        <taxon>Cucurbitales</taxon>
        <taxon>Cucurbitaceae</taxon>
        <taxon>Cucurbiteae</taxon>
        <taxon>Cucurbita</taxon>
    </lineage>
</organism>
<dbReference type="RefSeq" id="XP_022972818.1">
    <property type="nucleotide sequence ID" value="XM_023117050.1"/>
</dbReference>
<dbReference type="Proteomes" id="UP000504608">
    <property type="component" value="Unplaced"/>
</dbReference>
<keyword evidence="1 4" id="KW-0732">Signal</keyword>
<protein>
    <submittedName>
        <fullName evidence="7">Uncharacterized protein LOC111471342</fullName>
    </submittedName>
</protein>
<dbReference type="InterPro" id="IPR034086">
    <property type="entry name" value="PMEI_plant"/>
</dbReference>
<evidence type="ECO:0000259" key="5">
    <source>
        <dbReference type="SMART" id="SM00856"/>
    </source>
</evidence>
<dbReference type="NCBIfam" id="TIGR01614">
    <property type="entry name" value="PME_inhib"/>
    <property type="match status" value="1"/>
</dbReference>
<dbReference type="PANTHER" id="PTHR36710">
    <property type="entry name" value="PECTINESTERASE INHIBITOR-LIKE"/>
    <property type="match status" value="1"/>
</dbReference>
<gene>
    <name evidence="7" type="primary">LOC111471342</name>
</gene>
<dbReference type="SUPFAM" id="SSF101148">
    <property type="entry name" value="Plant invertase/pectin methylesterase inhibitor"/>
    <property type="match status" value="1"/>
</dbReference>
<keyword evidence="2" id="KW-1015">Disulfide bond</keyword>
<dbReference type="PANTHER" id="PTHR36710:SF1">
    <property type="entry name" value="F14J9.2 PROTEIN"/>
    <property type="match status" value="1"/>
</dbReference>
<dbReference type="OrthoDB" id="1094948at2759"/>
<feature type="chain" id="PRO_5026884594" evidence="4">
    <location>
        <begin position="25"/>
        <end position="181"/>
    </location>
</feature>
<feature type="signal peptide" evidence="4">
    <location>
        <begin position="1"/>
        <end position="24"/>
    </location>
</feature>